<dbReference type="EMBL" id="GECZ01019430">
    <property type="protein sequence ID" value="JAS50339.1"/>
    <property type="molecule type" value="Transcribed_RNA"/>
</dbReference>
<feature type="non-terminal residue" evidence="1">
    <location>
        <position position="1"/>
    </location>
</feature>
<name>A0A1B6FJH9_9HEMI</name>
<proteinExistence type="predicted"/>
<protein>
    <submittedName>
        <fullName evidence="1">Uncharacterized protein</fullName>
    </submittedName>
</protein>
<dbReference type="PANTHER" id="PTHR10773">
    <property type="entry name" value="DNA-DIRECTED RNA POLYMERASES I, II, AND III SUBUNIT RPABC2"/>
    <property type="match status" value="1"/>
</dbReference>
<feature type="non-terminal residue" evidence="1">
    <location>
        <position position="154"/>
    </location>
</feature>
<evidence type="ECO:0000313" key="1">
    <source>
        <dbReference type="EMBL" id="JAS50339.1"/>
    </source>
</evidence>
<gene>
    <name evidence="1" type="ORF">g.43816</name>
</gene>
<accession>A0A1B6FJH9</accession>
<sequence length="154" mass="17780">KNVPELSFSPHCQCLRKCPEKFSSPNVLKKFFETFWELGDYSKQNALLRGLVKKSLPARARPRDGSGYRKTTIFSYFIPDGKEDIRVCKKFFLSSLKIGWSRLYGCLSKEEAFGIIDNRGKGPAWNKIDDTDVVNHIKSFPCYQSHYTRSDNKN</sequence>
<dbReference type="AlphaFoldDB" id="A0A1B6FJH9"/>
<dbReference type="PANTHER" id="PTHR10773:SF19">
    <property type="match status" value="1"/>
</dbReference>
<reference evidence="1" key="1">
    <citation type="submission" date="2015-11" db="EMBL/GenBank/DDBJ databases">
        <title>De novo transcriptome assembly of four potential Pierce s Disease insect vectors from Arizona vineyards.</title>
        <authorList>
            <person name="Tassone E.E."/>
        </authorList>
    </citation>
    <scope>NUCLEOTIDE SEQUENCE</scope>
</reference>
<organism evidence="1">
    <name type="scientific">Cuerna arida</name>
    <dbReference type="NCBI Taxonomy" id="1464854"/>
    <lineage>
        <taxon>Eukaryota</taxon>
        <taxon>Metazoa</taxon>
        <taxon>Ecdysozoa</taxon>
        <taxon>Arthropoda</taxon>
        <taxon>Hexapoda</taxon>
        <taxon>Insecta</taxon>
        <taxon>Pterygota</taxon>
        <taxon>Neoptera</taxon>
        <taxon>Paraneoptera</taxon>
        <taxon>Hemiptera</taxon>
        <taxon>Auchenorrhyncha</taxon>
        <taxon>Membracoidea</taxon>
        <taxon>Cicadellidae</taxon>
        <taxon>Cicadellinae</taxon>
        <taxon>Proconiini</taxon>
        <taxon>Cuerna</taxon>
    </lineage>
</organism>